<organism evidence="1 2">
    <name type="scientific">Pseudolysinimonas kribbensis</name>
    <dbReference type="NCBI Taxonomy" id="433641"/>
    <lineage>
        <taxon>Bacteria</taxon>
        <taxon>Bacillati</taxon>
        <taxon>Actinomycetota</taxon>
        <taxon>Actinomycetes</taxon>
        <taxon>Micrococcales</taxon>
        <taxon>Microbacteriaceae</taxon>
        <taxon>Pseudolysinimonas</taxon>
    </lineage>
</organism>
<proteinExistence type="predicted"/>
<keyword evidence="2" id="KW-1185">Reference proteome</keyword>
<dbReference type="RefSeq" id="WP_284252086.1">
    <property type="nucleotide sequence ID" value="NZ_BSVB01000001.1"/>
</dbReference>
<reference evidence="2" key="1">
    <citation type="journal article" date="2019" name="Int. J. Syst. Evol. Microbiol.">
        <title>The Global Catalogue of Microorganisms (GCM) 10K type strain sequencing project: providing services to taxonomists for standard genome sequencing and annotation.</title>
        <authorList>
            <consortium name="The Broad Institute Genomics Platform"/>
            <consortium name="The Broad Institute Genome Sequencing Center for Infectious Disease"/>
            <person name="Wu L."/>
            <person name="Ma J."/>
        </authorList>
    </citation>
    <scope>NUCLEOTIDE SEQUENCE [LARGE SCALE GENOMIC DNA]</scope>
    <source>
        <strain evidence="2">NBRC 108894</strain>
    </source>
</reference>
<protein>
    <submittedName>
        <fullName evidence="1">Uncharacterized protein</fullName>
    </submittedName>
</protein>
<evidence type="ECO:0000313" key="2">
    <source>
        <dbReference type="Proteomes" id="UP001157034"/>
    </source>
</evidence>
<dbReference type="EMBL" id="BSVB01000001">
    <property type="protein sequence ID" value="GMA93332.1"/>
    <property type="molecule type" value="Genomic_DNA"/>
</dbReference>
<gene>
    <name evidence="1" type="ORF">GCM10025881_01560</name>
</gene>
<comment type="caution">
    <text evidence="1">The sequence shown here is derived from an EMBL/GenBank/DDBJ whole genome shotgun (WGS) entry which is preliminary data.</text>
</comment>
<dbReference type="Proteomes" id="UP001157034">
    <property type="component" value="Unassembled WGS sequence"/>
</dbReference>
<sequence length="52" mass="5747">MEYSVATYYRTFAEVEAHGTSPLYEDWALGVATEPDLLALIAALPGRSSRRT</sequence>
<accession>A0ABQ6K367</accession>
<evidence type="ECO:0000313" key="1">
    <source>
        <dbReference type="EMBL" id="GMA93332.1"/>
    </source>
</evidence>
<name>A0ABQ6K367_9MICO</name>